<protein>
    <submittedName>
        <fullName evidence="3">Peptide-binding protein</fullName>
    </submittedName>
</protein>
<dbReference type="Proteomes" id="UP000249354">
    <property type="component" value="Unassembled WGS sequence"/>
</dbReference>
<gene>
    <name evidence="3" type="ORF">DCF25_21665</name>
</gene>
<dbReference type="Pfam" id="PF12773">
    <property type="entry name" value="DZR"/>
    <property type="match status" value="1"/>
</dbReference>
<accession>A0A2W4TQT3</accession>
<feature type="compositionally biased region" description="Polar residues" evidence="1">
    <location>
        <begin position="75"/>
        <end position="98"/>
    </location>
</feature>
<evidence type="ECO:0000313" key="3">
    <source>
        <dbReference type="EMBL" id="PZO09367.1"/>
    </source>
</evidence>
<dbReference type="InterPro" id="IPR025874">
    <property type="entry name" value="DZR"/>
</dbReference>
<proteinExistence type="predicted"/>
<comment type="caution">
    <text evidence="3">The sequence shown here is derived from an EMBL/GenBank/DDBJ whole genome shotgun (WGS) entry which is preliminary data.</text>
</comment>
<dbReference type="AlphaFoldDB" id="A0A2W4TQT3"/>
<reference evidence="3 4" key="2">
    <citation type="submission" date="2018-06" db="EMBL/GenBank/DDBJ databases">
        <title>Metagenomic assembly of (sub)arctic Cyanobacteria and their associated microbiome from non-axenic cultures.</title>
        <authorList>
            <person name="Baurain D."/>
        </authorList>
    </citation>
    <scope>NUCLEOTIDE SEQUENCE [LARGE SCALE GENOMIC DNA]</scope>
    <source>
        <strain evidence="3">ULC129bin1</strain>
    </source>
</reference>
<dbReference type="EMBL" id="QBMC01000252">
    <property type="protein sequence ID" value="PZO09367.1"/>
    <property type="molecule type" value="Genomic_DNA"/>
</dbReference>
<evidence type="ECO:0000259" key="2">
    <source>
        <dbReference type="Pfam" id="PF12773"/>
    </source>
</evidence>
<evidence type="ECO:0000256" key="1">
    <source>
        <dbReference type="SAM" id="MobiDB-lite"/>
    </source>
</evidence>
<name>A0A2W4TQT3_9CYAN</name>
<sequence>MITCPNCNHQNPDGANQCEACYTPLPNLVACPSCGNEIQANASFCGQCGADLRAEANAPASPQPGSAAETPLAATVSSFPETGASSNLDSTIKTQNFLNLDGPEPPANPAGDPAVASATPNQPPDFDLPDLVEPDPLLIPDPMGNNEPETPQPEAPPTSEPAPAVQPP</sequence>
<organism evidence="3 4">
    <name type="scientific">Leptolyngbya foveolarum</name>
    <dbReference type="NCBI Taxonomy" id="47253"/>
    <lineage>
        <taxon>Bacteria</taxon>
        <taxon>Bacillati</taxon>
        <taxon>Cyanobacteriota</taxon>
        <taxon>Cyanophyceae</taxon>
        <taxon>Leptolyngbyales</taxon>
        <taxon>Leptolyngbyaceae</taxon>
        <taxon>Leptolyngbya group</taxon>
        <taxon>Leptolyngbya</taxon>
    </lineage>
</organism>
<reference evidence="4" key="1">
    <citation type="submission" date="2018-04" db="EMBL/GenBank/DDBJ databases">
        <authorList>
            <person name="Cornet L."/>
        </authorList>
    </citation>
    <scope>NUCLEOTIDE SEQUENCE [LARGE SCALE GENOMIC DNA]</scope>
</reference>
<evidence type="ECO:0000313" key="4">
    <source>
        <dbReference type="Proteomes" id="UP000249354"/>
    </source>
</evidence>
<feature type="region of interest" description="Disordered" evidence="1">
    <location>
        <begin position="56"/>
        <end position="168"/>
    </location>
</feature>
<feature type="compositionally biased region" description="Pro residues" evidence="1">
    <location>
        <begin position="150"/>
        <end position="168"/>
    </location>
</feature>
<feature type="non-terminal residue" evidence="3">
    <location>
        <position position="168"/>
    </location>
</feature>
<feature type="domain" description="DZANK-type" evidence="2">
    <location>
        <begin position="4"/>
        <end position="49"/>
    </location>
</feature>